<evidence type="ECO:0000259" key="4">
    <source>
        <dbReference type="Pfam" id="PF23282"/>
    </source>
</evidence>
<evidence type="ECO:0000256" key="2">
    <source>
        <dbReference type="ARBA" id="ARBA00022737"/>
    </source>
</evidence>
<dbReference type="EMBL" id="PSQE01000005">
    <property type="protein sequence ID" value="RHN55372.1"/>
    <property type="molecule type" value="Genomic_DNA"/>
</dbReference>
<dbReference type="InterPro" id="IPR058192">
    <property type="entry name" value="WHD_ROQ1-like"/>
</dbReference>
<dbReference type="GO" id="GO:0043531">
    <property type="term" value="F:ADP binding"/>
    <property type="evidence" value="ECO:0007669"/>
    <property type="project" value="InterPro"/>
</dbReference>
<dbReference type="SUPFAM" id="SSF46785">
    <property type="entry name" value="Winged helix' DNA-binding domain"/>
    <property type="match status" value="1"/>
</dbReference>
<evidence type="ECO:0000259" key="3">
    <source>
        <dbReference type="Pfam" id="PF00931"/>
    </source>
</evidence>
<dbReference type="Proteomes" id="UP000265566">
    <property type="component" value="Chromosome 5"/>
</dbReference>
<keyword evidence="2" id="KW-0677">Repeat</keyword>
<dbReference type="Gene3D" id="3.40.50.300">
    <property type="entry name" value="P-loop containing nucleotide triphosphate hydrolases"/>
    <property type="match status" value="1"/>
</dbReference>
<dbReference type="PANTHER" id="PTHR11017:SF570">
    <property type="entry name" value="DISEASE RESISTANCE PROTEIN (TIR-NBS CLASS)-RELATED"/>
    <property type="match status" value="1"/>
</dbReference>
<accession>A0A396HPV7</accession>
<dbReference type="InterPro" id="IPR044974">
    <property type="entry name" value="Disease_R_plants"/>
</dbReference>
<dbReference type="InterPro" id="IPR027417">
    <property type="entry name" value="P-loop_NTPase"/>
</dbReference>
<keyword evidence="1" id="KW-0433">Leucine-rich repeat</keyword>
<gene>
    <name evidence="5" type="ORF">MtrunA17_Chr5g0417081</name>
</gene>
<dbReference type="PRINTS" id="PR00364">
    <property type="entry name" value="DISEASERSIST"/>
</dbReference>
<dbReference type="InterPro" id="IPR002182">
    <property type="entry name" value="NB-ARC"/>
</dbReference>
<protein>
    <submittedName>
        <fullName evidence="5">Putative winged helix-turn-helix DNA-binding domain, leucine-rich repeat domain, L</fullName>
    </submittedName>
</protein>
<dbReference type="PANTHER" id="PTHR11017">
    <property type="entry name" value="LEUCINE-RICH REPEAT-CONTAINING PROTEIN"/>
    <property type="match status" value="1"/>
</dbReference>
<keyword evidence="5" id="KW-0238">DNA-binding</keyword>
<evidence type="ECO:0000256" key="1">
    <source>
        <dbReference type="ARBA" id="ARBA00022614"/>
    </source>
</evidence>
<reference evidence="5" key="1">
    <citation type="journal article" date="2018" name="Nat. Plants">
        <title>Whole-genome landscape of Medicago truncatula symbiotic genes.</title>
        <authorList>
            <person name="Pecrix Y."/>
            <person name="Gamas P."/>
            <person name="Carrere S."/>
        </authorList>
    </citation>
    <scope>NUCLEOTIDE SEQUENCE</scope>
    <source>
        <tissue evidence="5">Leaves</tissue>
    </source>
</reference>
<dbReference type="SUPFAM" id="SSF52540">
    <property type="entry name" value="P-loop containing nucleoside triphosphate hydrolases"/>
    <property type="match status" value="1"/>
</dbReference>
<comment type="caution">
    <text evidence="5">The sequence shown here is derived from an EMBL/GenBank/DDBJ whole genome shotgun (WGS) entry which is preliminary data.</text>
</comment>
<dbReference type="InterPro" id="IPR036390">
    <property type="entry name" value="WH_DNA-bd_sf"/>
</dbReference>
<dbReference type="Pfam" id="PF23282">
    <property type="entry name" value="WHD_ROQ1"/>
    <property type="match status" value="1"/>
</dbReference>
<dbReference type="SUPFAM" id="SSF52058">
    <property type="entry name" value="L domain-like"/>
    <property type="match status" value="1"/>
</dbReference>
<dbReference type="Pfam" id="PF00931">
    <property type="entry name" value="NB-ARC"/>
    <property type="match status" value="1"/>
</dbReference>
<dbReference type="GO" id="GO:0006952">
    <property type="term" value="P:defense response"/>
    <property type="evidence" value="ECO:0007669"/>
    <property type="project" value="InterPro"/>
</dbReference>
<sequence>MVGIYGMGGLGKTTLACAVYNCIADQFDSLCFLGDIRENSKKRGLVELQDMLLFELTGEKDIKLCSLNKAIPIIESRLRGRKILLILDDIDSLEQLKALAGGLEWFGSGSRVIITTRDKHLLQVYGVERVYEVEGLKHEEALELFVWNAFKSKEVEPSYFDIAKKVLLYSKGLPLAIEIIGSDLYGKTILEWQSAIDTYERIPHENIQDILRVSYDGLKEFEKEIFLDITCFFKGYKLSDVMNILHSGRGYAPDYAVQVLIDKSLIKMNEYRVRIHDMIEDMGREIVRLESPSKPGGRSRLWFTKDILHVLKENKGSDKTEIIVLNLLKDKEVQWDGNALKNMENLKILVIEKTRFSRGPNHLPKSLRVLKWFDYPESSLPAHYNPKKLVILDLSDSTGLFTFGNQMIMVLIFCLFSEF</sequence>
<dbReference type="Gramene" id="rna30543">
    <property type="protein sequence ID" value="RHN55372.1"/>
    <property type="gene ID" value="gene30543"/>
</dbReference>
<dbReference type="InterPro" id="IPR042197">
    <property type="entry name" value="Apaf_helical"/>
</dbReference>
<feature type="domain" description="Disease resistance protein Roq1-like winged-helix" evidence="4">
    <location>
        <begin position="221"/>
        <end position="290"/>
    </location>
</feature>
<evidence type="ECO:0000313" key="5">
    <source>
        <dbReference type="EMBL" id="RHN55372.1"/>
    </source>
</evidence>
<name>A0A396HPV7_MEDTR</name>
<proteinExistence type="predicted"/>
<dbReference type="Gene3D" id="1.10.8.430">
    <property type="entry name" value="Helical domain of apoptotic protease-activating factors"/>
    <property type="match status" value="1"/>
</dbReference>
<dbReference type="AlphaFoldDB" id="A0A396HPV7"/>
<organism evidence="5">
    <name type="scientific">Medicago truncatula</name>
    <name type="common">Barrel medic</name>
    <name type="synonym">Medicago tribuloides</name>
    <dbReference type="NCBI Taxonomy" id="3880"/>
    <lineage>
        <taxon>Eukaryota</taxon>
        <taxon>Viridiplantae</taxon>
        <taxon>Streptophyta</taxon>
        <taxon>Embryophyta</taxon>
        <taxon>Tracheophyta</taxon>
        <taxon>Spermatophyta</taxon>
        <taxon>Magnoliopsida</taxon>
        <taxon>eudicotyledons</taxon>
        <taxon>Gunneridae</taxon>
        <taxon>Pentapetalae</taxon>
        <taxon>rosids</taxon>
        <taxon>fabids</taxon>
        <taxon>Fabales</taxon>
        <taxon>Fabaceae</taxon>
        <taxon>Papilionoideae</taxon>
        <taxon>50 kb inversion clade</taxon>
        <taxon>NPAAA clade</taxon>
        <taxon>Hologalegina</taxon>
        <taxon>IRL clade</taxon>
        <taxon>Trifolieae</taxon>
        <taxon>Medicago</taxon>
    </lineage>
</organism>
<feature type="domain" description="NB-ARC" evidence="3">
    <location>
        <begin position="1"/>
        <end position="153"/>
    </location>
</feature>
<dbReference type="GO" id="GO:0003677">
    <property type="term" value="F:DNA binding"/>
    <property type="evidence" value="ECO:0007669"/>
    <property type="project" value="UniProtKB-KW"/>
</dbReference>